<feature type="transmembrane region" description="Helical" evidence="4">
    <location>
        <begin position="52"/>
        <end position="71"/>
    </location>
</feature>
<dbReference type="EMBL" id="QOWE01000005">
    <property type="protein sequence ID" value="RCR70337.1"/>
    <property type="molecule type" value="Genomic_DNA"/>
</dbReference>
<evidence type="ECO:0000313" key="6">
    <source>
        <dbReference type="Proteomes" id="UP000253383"/>
    </source>
</evidence>
<dbReference type="PROSITE" id="PS50088">
    <property type="entry name" value="ANK_REPEAT"/>
    <property type="match status" value="1"/>
</dbReference>
<evidence type="ECO:0000256" key="1">
    <source>
        <dbReference type="ARBA" id="ARBA00022737"/>
    </source>
</evidence>
<organism evidence="5 6">
    <name type="scientific">Larkinella punicea</name>
    <dbReference type="NCBI Taxonomy" id="2315727"/>
    <lineage>
        <taxon>Bacteria</taxon>
        <taxon>Pseudomonadati</taxon>
        <taxon>Bacteroidota</taxon>
        <taxon>Cytophagia</taxon>
        <taxon>Cytophagales</taxon>
        <taxon>Spirosomataceae</taxon>
        <taxon>Larkinella</taxon>
    </lineage>
</organism>
<evidence type="ECO:0000256" key="4">
    <source>
        <dbReference type="SAM" id="Phobius"/>
    </source>
</evidence>
<evidence type="ECO:0000256" key="3">
    <source>
        <dbReference type="PROSITE-ProRule" id="PRU00023"/>
    </source>
</evidence>
<feature type="transmembrane region" description="Helical" evidence="4">
    <location>
        <begin position="78"/>
        <end position="96"/>
    </location>
</feature>
<feature type="transmembrane region" description="Helical" evidence="4">
    <location>
        <begin position="21"/>
        <end position="40"/>
    </location>
</feature>
<dbReference type="InterPro" id="IPR036770">
    <property type="entry name" value="Ankyrin_rpt-contain_sf"/>
</dbReference>
<sequence>MAFAGWYSHLRGMKIITTTNWIFIGIYGALVIFTLMTVNRSGNDAAGRGMESGLAIFATLVLAGLIVLNLLPYRFAKITALIVLSLPAVFGLYNGISNYFELQKQRRNAVAVENGSFYFPDVERQQIAAAVAVGDVEQLKTLLQKTPRQINQSGYQSTTLLDFAAMTAVRSQNPQRILQCMELLMEHGATLQGPDSLHLPTQFLVCETGSPALLEWFLAKGADPNERPHDGSPLLFKVMDLDVERLEKVKVLLDHGADPNAPAGSNEYTIRPFTSPLMYAAQRQSWAICQLLLERGADPDYRTPEDEDLKTVLAKFEEPYTDRKSLPADYQAFKTFLTIKAAKKS</sequence>
<dbReference type="PANTHER" id="PTHR24134:SF9">
    <property type="entry name" value="ANKYRIN REPEAT AND SOCS BOX PROTEIN 8"/>
    <property type="match status" value="1"/>
</dbReference>
<dbReference type="Gene3D" id="1.25.40.20">
    <property type="entry name" value="Ankyrin repeat-containing domain"/>
    <property type="match status" value="1"/>
</dbReference>
<comment type="caution">
    <text evidence="5">The sequence shown here is derived from an EMBL/GenBank/DDBJ whole genome shotgun (WGS) entry which is preliminary data.</text>
</comment>
<dbReference type="OrthoDB" id="931273at2"/>
<keyword evidence="6" id="KW-1185">Reference proteome</keyword>
<protein>
    <submittedName>
        <fullName evidence="5">Ankyrin repeat domain-containing protein</fullName>
    </submittedName>
</protein>
<dbReference type="Pfam" id="PF12796">
    <property type="entry name" value="Ank_2"/>
    <property type="match status" value="1"/>
</dbReference>
<keyword evidence="1" id="KW-0677">Repeat</keyword>
<evidence type="ECO:0000313" key="5">
    <source>
        <dbReference type="EMBL" id="RCR70337.1"/>
    </source>
</evidence>
<dbReference type="AlphaFoldDB" id="A0A368JRP3"/>
<dbReference type="InterPro" id="IPR002110">
    <property type="entry name" value="Ankyrin_rpt"/>
</dbReference>
<keyword evidence="4" id="KW-0812">Transmembrane</keyword>
<dbReference type="SMART" id="SM00248">
    <property type="entry name" value="ANK"/>
    <property type="match status" value="3"/>
</dbReference>
<keyword evidence="4" id="KW-0472">Membrane</keyword>
<name>A0A368JRP3_9BACT</name>
<reference evidence="5 6" key="1">
    <citation type="submission" date="2018-07" db="EMBL/GenBank/DDBJ databases">
        <title>Genome analysis of Larkinella rosea.</title>
        <authorList>
            <person name="Zhou Z."/>
            <person name="Wang G."/>
        </authorList>
    </citation>
    <scope>NUCLEOTIDE SEQUENCE [LARGE SCALE GENOMIC DNA]</scope>
    <source>
        <strain evidence="6">zzj9</strain>
    </source>
</reference>
<proteinExistence type="predicted"/>
<dbReference type="PANTHER" id="PTHR24134">
    <property type="entry name" value="ANKYRIN REPEAT-CONTAINING PROTEIN DDB_G0279043"/>
    <property type="match status" value="1"/>
</dbReference>
<feature type="repeat" description="ANK" evidence="3">
    <location>
        <begin position="272"/>
        <end position="304"/>
    </location>
</feature>
<gene>
    <name evidence="5" type="ORF">DUE52_08225</name>
</gene>
<keyword evidence="4" id="KW-1133">Transmembrane helix</keyword>
<accession>A0A368JRP3</accession>
<dbReference type="SUPFAM" id="SSF48403">
    <property type="entry name" value="Ankyrin repeat"/>
    <property type="match status" value="1"/>
</dbReference>
<dbReference type="Proteomes" id="UP000253383">
    <property type="component" value="Unassembled WGS sequence"/>
</dbReference>
<evidence type="ECO:0000256" key="2">
    <source>
        <dbReference type="ARBA" id="ARBA00023043"/>
    </source>
</evidence>
<keyword evidence="2 3" id="KW-0040">ANK repeat</keyword>